<dbReference type="Pfam" id="PF01814">
    <property type="entry name" value="Hemerythrin"/>
    <property type="match status" value="1"/>
</dbReference>
<dbReference type="GO" id="GO:0046872">
    <property type="term" value="F:metal ion binding"/>
    <property type="evidence" value="ECO:0007669"/>
    <property type="project" value="UniProtKB-KW"/>
</dbReference>
<name>A0A9D7LPW5_9RHOO</name>
<protein>
    <submittedName>
        <fullName evidence="6">Hemerythrin family protein</fullName>
    </submittedName>
</protein>
<proteinExistence type="inferred from homology"/>
<gene>
    <name evidence="6" type="ORF">IPN75_15095</name>
</gene>
<keyword evidence="4" id="KW-0408">Iron</keyword>
<keyword evidence="2" id="KW-0813">Transport</keyword>
<dbReference type="SUPFAM" id="SSF47188">
    <property type="entry name" value="Hemerythrin-like"/>
    <property type="match status" value="1"/>
</dbReference>
<evidence type="ECO:0000259" key="5">
    <source>
        <dbReference type="Pfam" id="PF01814"/>
    </source>
</evidence>
<evidence type="ECO:0000313" key="7">
    <source>
        <dbReference type="Proteomes" id="UP000808146"/>
    </source>
</evidence>
<evidence type="ECO:0000256" key="4">
    <source>
        <dbReference type="ARBA" id="ARBA00023004"/>
    </source>
</evidence>
<dbReference type="GO" id="GO:0005344">
    <property type="term" value="F:oxygen carrier activity"/>
    <property type="evidence" value="ECO:0007669"/>
    <property type="project" value="UniProtKB-KW"/>
</dbReference>
<evidence type="ECO:0000256" key="2">
    <source>
        <dbReference type="ARBA" id="ARBA00022621"/>
    </source>
</evidence>
<organism evidence="6 7">
    <name type="scientific">Candidatus Dechloromonas phosphorivorans</name>
    <dbReference type="NCBI Taxonomy" id="2899244"/>
    <lineage>
        <taxon>Bacteria</taxon>
        <taxon>Pseudomonadati</taxon>
        <taxon>Pseudomonadota</taxon>
        <taxon>Betaproteobacteria</taxon>
        <taxon>Rhodocyclales</taxon>
        <taxon>Azonexaceae</taxon>
        <taxon>Dechloromonas</taxon>
    </lineage>
</organism>
<dbReference type="Gene3D" id="1.20.120.50">
    <property type="entry name" value="Hemerythrin-like"/>
    <property type="match status" value="1"/>
</dbReference>
<dbReference type="AlphaFoldDB" id="A0A9D7LPW5"/>
<dbReference type="NCBIfam" id="TIGR02481">
    <property type="entry name" value="hemeryth_dom"/>
    <property type="match status" value="1"/>
</dbReference>
<comment type="similarity">
    <text evidence="1">Belongs to the hemerythrin family.</text>
</comment>
<feature type="domain" description="Hemerythrin-like" evidence="5">
    <location>
        <begin position="12"/>
        <end position="137"/>
    </location>
</feature>
<dbReference type="InterPro" id="IPR012312">
    <property type="entry name" value="Hemerythrin-like"/>
</dbReference>
<keyword evidence="3" id="KW-0479">Metal-binding</keyword>
<dbReference type="EMBL" id="JADKBR010000017">
    <property type="protein sequence ID" value="MBK8891601.1"/>
    <property type="molecule type" value="Genomic_DNA"/>
</dbReference>
<dbReference type="InterPro" id="IPR016131">
    <property type="entry name" value="Haemerythrin_Fe_BS"/>
</dbReference>
<dbReference type="InterPro" id="IPR012827">
    <property type="entry name" value="Hemerythrin_metal-bd"/>
</dbReference>
<evidence type="ECO:0000256" key="3">
    <source>
        <dbReference type="ARBA" id="ARBA00022723"/>
    </source>
</evidence>
<evidence type="ECO:0000256" key="1">
    <source>
        <dbReference type="ARBA" id="ARBA00010587"/>
    </source>
</evidence>
<comment type="caution">
    <text evidence="6">The sequence shown here is derived from an EMBL/GenBank/DDBJ whole genome shotgun (WGS) entry which is preliminary data.</text>
</comment>
<reference evidence="6" key="1">
    <citation type="submission" date="2020-10" db="EMBL/GenBank/DDBJ databases">
        <title>Connecting structure to function with the recovery of over 1000 high-quality activated sludge metagenome-assembled genomes encoding full-length rRNA genes using long-read sequencing.</title>
        <authorList>
            <person name="Singleton C.M."/>
            <person name="Petriglieri F."/>
            <person name="Kristensen J.M."/>
            <person name="Kirkegaard R.H."/>
            <person name="Michaelsen T.Y."/>
            <person name="Andersen M.H."/>
            <person name="Karst S.M."/>
            <person name="Dueholm M.S."/>
            <person name="Nielsen P.H."/>
            <person name="Albertsen M."/>
        </authorList>
    </citation>
    <scope>NUCLEOTIDE SEQUENCE</scope>
    <source>
        <strain evidence="6">OdNE_18-Q3-R46-58_BAT3C.305</strain>
    </source>
</reference>
<dbReference type="CDD" id="cd12107">
    <property type="entry name" value="Hemerythrin"/>
    <property type="match status" value="1"/>
</dbReference>
<dbReference type="NCBIfam" id="NF033749">
    <property type="entry name" value="bact_hemeryth"/>
    <property type="match status" value="1"/>
</dbReference>
<dbReference type="PANTHER" id="PTHR37164">
    <property type="entry name" value="BACTERIOHEMERYTHRIN"/>
    <property type="match status" value="1"/>
</dbReference>
<keyword evidence="2" id="KW-0561">Oxygen transport</keyword>
<dbReference type="InterPro" id="IPR035938">
    <property type="entry name" value="Hemerythrin-like_sf"/>
</dbReference>
<dbReference type="PANTHER" id="PTHR37164:SF1">
    <property type="entry name" value="BACTERIOHEMERYTHRIN"/>
    <property type="match status" value="1"/>
</dbReference>
<accession>A0A9D7LPW5</accession>
<evidence type="ECO:0000313" key="6">
    <source>
        <dbReference type="EMBL" id="MBK8891601.1"/>
    </source>
</evidence>
<dbReference type="Proteomes" id="UP000808146">
    <property type="component" value="Unassembled WGS sequence"/>
</dbReference>
<dbReference type="InterPro" id="IPR050669">
    <property type="entry name" value="Hemerythrin"/>
</dbReference>
<sequence length="154" mass="17343">MALQWRNALGVGNEMIDNDHKKLFALINEVEVALSGDNPVAEALVAIDGLATYTQEHFFREESIMINLRYVKFDHHKNAHRQLIAQLDAAAAPVRQLRAAQARGEATMIPPEAKAALIALLRHWLLDHILKEDMRLKSLHLQNMKGPGSHDLCR</sequence>
<dbReference type="PROSITE" id="PS00550">
    <property type="entry name" value="HEMERYTHRINS"/>
    <property type="match status" value="1"/>
</dbReference>